<protein>
    <submittedName>
        <fullName evidence="4">G_PROTEIN_RECEP_F1_2 domain-containing protein</fullName>
    </submittedName>
</protein>
<feature type="transmembrane region" description="Helical" evidence="1">
    <location>
        <begin position="157"/>
        <end position="182"/>
    </location>
</feature>
<proteinExistence type="predicted"/>
<keyword evidence="1" id="KW-0472">Membrane</keyword>
<dbReference type="AlphaFoldDB" id="A0A183AGH7"/>
<accession>A0A183AGH7</accession>
<dbReference type="OrthoDB" id="6283593at2759"/>
<name>A0A183AGH7_9TREM</name>
<keyword evidence="1" id="KW-0812">Transmembrane</keyword>
<feature type="transmembrane region" description="Helical" evidence="1">
    <location>
        <begin position="64"/>
        <end position="84"/>
    </location>
</feature>
<dbReference type="Proteomes" id="UP000272942">
    <property type="component" value="Unassembled WGS sequence"/>
</dbReference>
<gene>
    <name evidence="2" type="ORF">ECPE_LOCUS6061</name>
</gene>
<evidence type="ECO:0000313" key="2">
    <source>
        <dbReference type="EMBL" id="VDP77306.1"/>
    </source>
</evidence>
<reference evidence="4" key="1">
    <citation type="submission" date="2016-06" db="UniProtKB">
        <authorList>
            <consortium name="WormBaseParasite"/>
        </authorList>
    </citation>
    <scope>IDENTIFICATION</scope>
</reference>
<dbReference type="WBParaSite" id="ECPE_0000607501-mRNA-1">
    <property type="protein sequence ID" value="ECPE_0000607501-mRNA-1"/>
    <property type="gene ID" value="ECPE_0000607501"/>
</dbReference>
<keyword evidence="1" id="KW-1133">Transmembrane helix</keyword>
<evidence type="ECO:0000313" key="3">
    <source>
        <dbReference type="Proteomes" id="UP000272942"/>
    </source>
</evidence>
<evidence type="ECO:0000313" key="4">
    <source>
        <dbReference type="WBParaSite" id="ECPE_0000607501-mRNA-1"/>
    </source>
</evidence>
<keyword evidence="3" id="KW-1185">Reference proteome</keyword>
<sequence>MVSGKMADFTIMAAIATNLMSGVHVCRQLWLGATLTPLGSVKTVTDNVHFRLGRMTIHWTCRPFYIILCFLTIVLLPSGVLLAGTRIPNQSILSEDHMEFANVSCNVIPDFEHMYLFFPTIAVLLLGQLICLAVAAKMRYMERQDGFLLAHLPHLNARLWITVKLAATYCLIWTMAFLAIFYASVALWHVFTLLCSLQAIYVTVNSIFSRPVLDLIHQWHEDKMEDLKAEQAFVCRPLKRTTVVQPRSHNTHTTGLVTTTNPTARITQANNVNSMPKHSTTLANM</sequence>
<evidence type="ECO:0000256" key="1">
    <source>
        <dbReference type="SAM" id="Phobius"/>
    </source>
</evidence>
<organism evidence="4">
    <name type="scientific">Echinostoma caproni</name>
    <dbReference type="NCBI Taxonomy" id="27848"/>
    <lineage>
        <taxon>Eukaryota</taxon>
        <taxon>Metazoa</taxon>
        <taxon>Spiralia</taxon>
        <taxon>Lophotrochozoa</taxon>
        <taxon>Platyhelminthes</taxon>
        <taxon>Trematoda</taxon>
        <taxon>Digenea</taxon>
        <taxon>Plagiorchiida</taxon>
        <taxon>Echinostomata</taxon>
        <taxon>Echinostomatoidea</taxon>
        <taxon>Echinostomatidae</taxon>
        <taxon>Echinostoma</taxon>
    </lineage>
</organism>
<dbReference type="EMBL" id="UZAN01042987">
    <property type="protein sequence ID" value="VDP77306.1"/>
    <property type="molecule type" value="Genomic_DNA"/>
</dbReference>
<feature type="transmembrane region" description="Helical" evidence="1">
    <location>
        <begin position="116"/>
        <end position="136"/>
    </location>
</feature>
<reference evidence="2 3" key="2">
    <citation type="submission" date="2018-11" db="EMBL/GenBank/DDBJ databases">
        <authorList>
            <consortium name="Pathogen Informatics"/>
        </authorList>
    </citation>
    <scope>NUCLEOTIDE SEQUENCE [LARGE SCALE GENOMIC DNA]</scope>
    <source>
        <strain evidence="2 3">Egypt</strain>
    </source>
</reference>